<comment type="cofactor">
    <cofactor evidence="4">
        <name>heme</name>
        <dbReference type="ChEBI" id="CHEBI:30413"/>
    </cofactor>
</comment>
<comment type="caution">
    <text evidence="6">The sequence shown here is derived from an EMBL/GenBank/DDBJ whole genome shotgun (WGS) entry which is preliminary data.</text>
</comment>
<dbReference type="Gene3D" id="1.10.630.10">
    <property type="entry name" value="Cytochrome P450"/>
    <property type="match status" value="1"/>
</dbReference>
<dbReference type="InterPro" id="IPR050121">
    <property type="entry name" value="Cytochrome_P450_monoxygenase"/>
</dbReference>
<evidence type="ECO:0000256" key="2">
    <source>
        <dbReference type="ARBA" id="ARBA00022723"/>
    </source>
</evidence>
<accession>A0AAE8N6M5</accession>
<dbReference type="EMBL" id="ONZQ02000014">
    <property type="protein sequence ID" value="SPO06098.1"/>
    <property type="molecule type" value="Genomic_DNA"/>
</dbReference>
<dbReference type="GO" id="GO:0016705">
    <property type="term" value="F:oxidoreductase activity, acting on paired donors, with incorporation or reduction of molecular oxygen"/>
    <property type="evidence" value="ECO:0007669"/>
    <property type="project" value="InterPro"/>
</dbReference>
<dbReference type="PRINTS" id="PR00385">
    <property type="entry name" value="P450"/>
</dbReference>
<dbReference type="GO" id="GO:0020037">
    <property type="term" value="F:heme binding"/>
    <property type="evidence" value="ECO:0007669"/>
    <property type="project" value="InterPro"/>
</dbReference>
<dbReference type="PANTHER" id="PTHR24305">
    <property type="entry name" value="CYTOCHROME P450"/>
    <property type="match status" value="1"/>
</dbReference>
<feature type="binding site" description="axial binding residue" evidence="4">
    <location>
        <position position="483"/>
    </location>
    <ligand>
        <name>heme</name>
        <dbReference type="ChEBI" id="CHEBI:30413"/>
    </ligand>
    <ligandPart>
        <name>Fe</name>
        <dbReference type="ChEBI" id="CHEBI:18248"/>
    </ligandPart>
</feature>
<dbReference type="InterPro" id="IPR001128">
    <property type="entry name" value="Cyt_P450"/>
</dbReference>
<evidence type="ECO:0000256" key="1">
    <source>
        <dbReference type="ARBA" id="ARBA00022617"/>
    </source>
</evidence>
<evidence type="ECO:0000313" key="7">
    <source>
        <dbReference type="Proteomes" id="UP001187682"/>
    </source>
</evidence>
<protein>
    <submittedName>
        <fullName evidence="6">Related to cytochrome P450 monooxygenase</fullName>
    </submittedName>
</protein>
<evidence type="ECO:0000256" key="3">
    <source>
        <dbReference type="ARBA" id="ARBA00023004"/>
    </source>
</evidence>
<dbReference type="SUPFAM" id="SSF48264">
    <property type="entry name" value="Cytochrome P450"/>
    <property type="match status" value="1"/>
</dbReference>
<dbReference type="GO" id="GO:0004497">
    <property type="term" value="F:monooxygenase activity"/>
    <property type="evidence" value="ECO:0007669"/>
    <property type="project" value="UniProtKB-KW"/>
</dbReference>
<name>A0AAE8N6M5_9PEZI</name>
<evidence type="ECO:0000256" key="4">
    <source>
        <dbReference type="PIRSR" id="PIRSR602401-1"/>
    </source>
</evidence>
<dbReference type="Pfam" id="PF00067">
    <property type="entry name" value="p450"/>
    <property type="match status" value="1"/>
</dbReference>
<feature type="region of interest" description="Disordered" evidence="5">
    <location>
        <begin position="442"/>
        <end position="474"/>
    </location>
</feature>
<dbReference type="InterPro" id="IPR002401">
    <property type="entry name" value="Cyt_P450_E_grp-I"/>
</dbReference>
<keyword evidence="6" id="KW-0503">Monooxygenase</keyword>
<dbReference type="GO" id="GO:0005506">
    <property type="term" value="F:iron ion binding"/>
    <property type="evidence" value="ECO:0007669"/>
    <property type="project" value="InterPro"/>
</dbReference>
<proteinExistence type="predicted"/>
<keyword evidence="7" id="KW-1185">Reference proteome</keyword>
<dbReference type="CDD" id="cd11051">
    <property type="entry name" value="CYP59-like"/>
    <property type="match status" value="1"/>
</dbReference>
<dbReference type="Proteomes" id="UP001187682">
    <property type="component" value="Unassembled WGS sequence"/>
</dbReference>
<dbReference type="PANTHER" id="PTHR24305:SF222">
    <property type="entry name" value="CYTOCHROME P450 MONOOXYGENASE STCS"/>
    <property type="match status" value="1"/>
</dbReference>
<dbReference type="InterPro" id="IPR036396">
    <property type="entry name" value="Cyt_P450_sf"/>
</dbReference>
<keyword evidence="6" id="KW-0560">Oxidoreductase</keyword>
<keyword evidence="3 4" id="KW-0408">Iron</keyword>
<organism evidence="6 7">
    <name type="scientific">Cephalotrichum gorgonifer</name>
    <dbReference type="NCBI Taxonomy" id="2041049"/>
    <lineage>
        <taxon>Eukaryota</taxon>
        <taxon>Fungi</taxon>
        <taxon>Dikarya</taxon>
        <taxon>Ascomycota</taxon>
        <taxon>Pezizomycotina</taxon>
        <taxon>Sordariomycetes</taxon>
        <taxon>Hypocreomycetidae</taxon>
        <taxon>Microascales</taxon>
        <taxon>Microascaceae</taxon>
        <taxon>Cephalotrichum</taxon>
    </lineage>
</organism>
<evidence type="ECO:0000313" key="6">
    <source>
        <dbReference type="EMBL" id="SPO06098.1"/>
    </source>
</evidence>
<dbReference type="PRINTS" id="PR00463">
    <property type="entry name" value="EP450I"/>
</dbReference>
<keyword evidence="2 4" id="KW-0479">Metal-binding</keyword>
<evidence type="ECO:0000256" key="5">
    <source>
        <dbReference type="SAM" id="MobiDB-lite"/>
    </source>
</evidence>
<keyword evidence="1 4" id="KW-0349">Heme</keyword>
<gene>
    <name evidence="6" type="ORF">DNG_08787</name>
</gene>
<sequence length="563" mass="61723">MHLLATALFAAVPILVIKGVLSLRHQRLVRYKDFPQLKPSVIWGHLAAVGEEMNKVLKDTQWDTIAGNMFKSIGNPPLLLLDLRPLNFPMAIIADHELAEQVSRASKLFPYSVPKSSNMSYIDPLVGHHSLVSIQGDHWRALRRRFNPGFAPQYLLNLLPGIIEKIPPFLAHLDRLASTEEAAELGTYTTSLTFDVIGMTTMDKDLSAQKPRGERSELINLYGDLLDSYNALEDSPVANWLIHPITVYQQKQMGKKIDLLIKDVVRAKHAEIAADASRASRSVLSLSLQDVADLTPDVLQQTCDSMKTFLFAGHDTASIVLQWSFYELERSPRAAAALCAELDALFGPDPDPEVVMGVLRERGDEVLSKMTYATAFIKEILRLYPPGGSARHSPPGSGFFVTTADGKSYCLDGMMIYLCATLIQRDPAVYGPTADEFIPERWLGDVDGGAGPDGEREKTGSGGGSSSIPASAWRPFERGPRNCIGQELASIESKIVLACVARRYEFIKTGLGAIKRDEAGERVVEGGKCVTESELYSSRRVTAKPVDGMVSRVAFKAGAKPRG</sequence>
<reference evidence="6" key="1">
    <citation type="submission" date="2018-03" db="EMBL/GenBank/DDBJ databases">
        <authorList>
            <person name="Guldener U."/>
        </authorList>
    </citation>
    <scope>NUCLEOTIDE SEQUENCE</scope>
</reference>
<dbReference type="AlphaFoldDB" id="A0AAE8N6M5"/>